<dbReference type="NCBIfam" id="NF001753">
    <property type="entry name" value="PRK00481.1-3"/>
    <property type="match status" value="1"/>
</dbReference>
<accession>A0ABT3HH83</accession>
<feature type="binding site" evidence="4">
    <location>
        <position position="135"/>
    </location>
    <ligand>
        <name>Zn(2+)</name>
        <dbReference type="ChEBI" id="CHEBI:29105"/>
    </ligand>
</feature>
<evidence type="ECO:0000256" key="1">
    <source>
        <dbReference type="ARBA" id="ARBA00012928"/>
    </source>
</evidence>
<keyword evidence="4" id="KW-0479">Metal-binding</keyword>
<dbReference type="PANTHER" id="PTHR11085">
    <property type="entry name" value="NAD-DEPENDENT PROTEIN DEACYLASE SIRTUIN-5, MITOCHONDRIAL-RELATED"/>
    <property type="match status" value="1"/>
</dbReference>
<comment type="caution">
    <text evidence="6">The sequence shown here is derived from an EMBL/GenBank/DDBJ whole genome shotgun (WGS) entry which is preliminary data.</text>
</comment>
<keyword evidence="2" id="KW-0808">Transferase</keyword>
<dbReference type="GO" id="GO:0016787">
    <property type="term" value="F:hydrolase activity"/>
    <property type="evidence" value="ECO:0007669"/>
    <property type="project" value="UniProtKB-KW"/>
</dbReference>
<keyword evidence="7" id="KW-1185">Reference proteome</keyword>
<dbReference type="SUPFAM" id="SSF52467">
    <property type="entry name" value="DHS-like NAD/FAD-binding domain"/>
    <property type="match status" value="1"/>
</dbReference>
<evidence type="ECO:0000256" key="4">
    <source>
        <dbReference type="PROSITE-ProRule" id="PRU00236"/>
    </source>
</evidence>
<feature type="binding site" evidence="4">
    <location>
        <position position="160"/>
    </location>
    <ligand>
        <name>Zn(2+)</name>
        <dbReference type="ChEBI" id="CHEBI:29105"/>
    </ligand>
</feature>
<dbReference type="PROSITE" id="PS50305">
    <property type="entry name" value="SIRTUIN"/>
    <property type="match status" value="1"/>
</dbReference>
<evidence type="ECO:0000313" key="6">
    <source>
        <dbReference type="EMBL" id="MCW2309756.1"/>
    </source>
</evidence>
<sequence length="253" mass="27445">MTVIAELNAACETIAELLAGARRGVVFTGAGISTESGIPDFRSPGGIWSNYKPIMFDDFCASEDARMEDWRRRFVMMDQFGAAEPNAGHLAIAEEMRRGHLETVITQNIDGLHQRAGVPPERVIEIHGNGTYAHCLDCRERHELAEMRAHIDETGESPRCRSCGGLVKGAVISFGQMMPEAEMARAQEAAVNADLFLAIGSSLVVYPAAALPVIAKRAGATLVIINRDPTDLDAIADHVVRMQIGDVFKPFLG</sequence>
<dbReference type="Gene3D" id="3.40.50.1220">
    <property type="entry name" value="TPP-binding domain"/>
    <property type="match status" value="1"/>
</dbReference>
<dbReference type="RefSeq" id="WP_264603333.1">
    <property type="nucleotide sequence ID" value="NZ_JAOQNS010000014.1"/>
</dbReference>
<name>A0ABT3HH83_9HYPH</name>
<evidence type="ECO:0000256" key="3">
    <source>
        <dbReference type="ARBA" id="ARBA00023027"/>
    </source>
</evidence>
<evidence type="ECO:0000259" key="5">
    <source>
        <dbReference type="PROSITE" id="PS50305"/>
    </source>
</evidence>
<dbReference type="PANTHER" id="PTHR11085:SF4">
    <property type="entry name" value="NAD-DEPENDENT PROTEIN DEACYLASE"/>
    <property type="match status" value="1"/>
</dbReference>
<feature type="binding site" evidence="4">
    <location>
        <position position="163"/>
    </location>
    <ligand>
        <name>Zn(2+)</name>
        <dbReference type="ChEBI" id="CHEBI:29105"/>
    </ligand>
</feature>
<keyword evidence="4" id="KW-0862">Zinc</keyword>
<dbReference type="InterPro" id="IPR026591">
    <property type="entry name" value="Sirtuin_cat_small_dom_sf"/>
</dbReference>
<dbReference type="Proteomes" id="UP001209755">
    <property type="component" value="Unassembled WGS sequence"/>
</dbReference>
<feature type="domain" description="Deacetylase sirtuin-type" evidence="5">
    <location>
        <begin position="1"/>
        <end position="253"/>
    </location>
</feature>
<dbReference type="InterPro" id="IPR026590">
    <property type="entry name" value="Ssirtuin_cat_dom"/>
</dbReference>
<dbReference type="InterPro" id="IPR050134">
    <property type="entry name" value="NAD-dep_sirtuin_deacylases"/>
</dbReference>
<keyword evidence="6" id="KW-0378">Hydrolase</keyword>
<feature type="binding site" evidence="4">
    <location>
        <position position="138"/>
    </location>
    <ligand>
        <name>Zn(2+)</name>
        <dbReference type="ChEBI" id="CHEBI:29105"/>
    </ligand>
</feature>
<dbReference type="InterPro" id="IPR029035">
    <property type="entry name" value="DHS-like_NAD/FAD-binding_dom"/>
</dbReference>
<evidence type="ECO:0000313" key="7">
    <source>
        <dbReference type="Proteomes" id="UP001209755"/>
    </source>
</evidence>
<reference evidence="7" key="1">
    <citation type="submission" date="2023-07" db="EMBL/GenBank/DDBJ databases">
        <title>Genome sequencing of Purple Non-Sulfur Bacteria from various extreme environments.</title>
        <authorList>
            <person name="Mayer M."/>
        </authorList>
    </citation>
    <scope>NUCLEOTIDE SEQUENCE [LARGE SCALE GENOMIC DNA]</scope>
    <source>
        <strain evidence="7">DSM 17935</strain>
    </source>
</reference>
<dbReference type="Gene3D" id="3.30.1600.10">
    <property type="entry name" value="SIR2/SIRT2 'Small Domain"/>
    <property type="match status" value="1"/>
</dbReference>
<dbReference type="EMBL" id="JAOQNS010000014">
    <property type="protein sequence ID" value="MCW2309756.1"/>
    <property type="molecule type" value="Genomic_DNA"/>
</dbReference>
<organism evidence="6 7">
    <name type="scientific">Rhodobium gokarnense</name>
    <dbReference type="NCBI Taxonomy" id="364296"/>
    <lineage>
        <taxon>Bacteria</taxon>
        <taxon>Pseudomonadati</taxon>
        <taxon>Pseudomonadota</taxon>
        <taxon>Alphaproteobacteria</taxon>
        <taxon>Hyphomicrobiales</taxon>
        <taxon>Rhodobiaceae</taxon>
        <taxon>Rhodobium</taxon>
    </lineage>
</organism>
<proteinExistence type="predicted"/>
<keyword evidence="3" id="KW-0520">NAD</keyword>
<dbReference type="InterPro" id="IPR003000">
    <property type="entry name" value="Sirtuin"/>
</dbReference>
<dbReference type="EC" id="2.3.1.286" evidence="1"/>
<feature type="active site" description="Proton acceptor" evidence="4">
    <location>
        <position position="127"/>
    </location>
</feature>
<dbReference type="Pfam" id="PF02146">
    <property type="entry name" value="SIR2"/>
    <property type="match status" value="1"/>
</dbReference>
<gene>
    <name evidence="6" type="ORF">M2319_004115</name>
</gene>
<evidence type="ECO:0000256" key="2">
    <source>
        <dbReference type="ARBA" id="ARBA00022679"/>
    </source>
</evidence>
<protein>
    <recommendedName>
        <fullName evidence="1">protein acetyllysine N-acetyltransferase</fullName>
        <ecNumber evidence="1">2.3.1.286</ecNumber>
    </recommendedName>
</protein>